<dbReference type="EMBL" id="JAQMLR010000007">
    <property type="protein sequence ID" value="MDB8738797.1"/>
    <property type="molecule type" value="Genomic_DNA"/>
</dbReference>
<evidence type="ECO:0000313" key="24">
    <source>
        <dbReference type="Proteomes" id="UP000285610"/>
    </source>
</evidence>
<dbReference type="EMBL" id="JAPZEG010000005">
    <property type="protein sequence ID" value="MDE1203111.1"/>
    <property type="molecule type" value="Genomic_DNA"/>
</dbReference>
<evidence type="ECO:0000313" key="16">
    <source>
        <dbReference type="EMBL" id="RHG85231.1"/>
    </source>
</evidence>
<dbReference type="Pfam" id="PF13411">
    <property type="entry name" value="MerR_1"/>
    <property type="match status" value="1"/>
</dbReference>
<evidence type="ECO:0000313" key="3">
    <source>
        <dbReference type="EMBL" id="MCB5492935.1"/>
    </source>
</evidence>
<reference evidence="10" key="3">
    <citation type="submission" date="2020-02" db="EMBL/GenBank/DDBJ databases">
        <authorList>
            <person name="Littmann E."/>
            <person name="Sorbara M."/>
        </authorList>
    </citation>
    <scope>NUCLEOTIDE SEQUENCE</scope>
    <source>
        <strain evidence="10">MSK.11.9</strain>
        <strain evidence="9">MSK.15.32</strain>
        <strain evidence="8">MSK.22.53</strain>
    </source>
</reference>
<dbReference type="Proteomes" id="UP001211731">
    <property type="component" value="Unassembled WGS sequence"/>
</dbReference>
<evidence type="ECO:0000313" key="12">
    <source>
        <dbReference type="EMBL" id="RGQ62081.1"/>
    </source>
</evidence>
<dbReference type="Proteomes" id="UP001296580">
    <property type="component" value="Unassembled WGS sequence"/>
</dbReference>
<dbReference type="Proteomes" id="UP001149331">
    <property type="component" value="Unassembled WGS sequence"/>
</dbReference>
<dbReference type="Proteomes" id="UP000284472">
    <property type="component" value="Unassembled WGS sequence"/>
</dbReference>
<dbReference type="EMBL" id="QSIR01000001">
    <property type="protein sequence ID" value="RHD09195.1"/>
    <property type="molecule type" value="Genomic_DNA"/>
</dbReference>
<dbReference type="Proteomes" id="UP000285610">
    <property type="component" value="Unassembled WGS sequence"/>
</dbReference>
<dbReference type="Proteomes" id="UP000283992">
    <property type="component" value="Unassembled WGS sequence"/>
</dbReference>
<reference evidence="7" key="5">
    <citation type="submission" date="2022-12" db="EMBL/GenBank/DDBJ databases">
        <title>Genome of R. gnavus strain RSHDN_120.</title>
        <authorList>
            <person name="Abdugheni R."/>
        </authorList>
    </citation>
    <scope>NUCLEOTIDE SEQUENCE</scope>
    <source>
        <strain evidence="7">RSHDN_120</strain>
    </source>
</reference>
<reference evidence="5" key="6">
    <citation type="submission" date="2023-01" db="EMBL/GenBank/DDBJ databases">
        <title>Human gut microbiome strain richness.</title>
        <authorList>
            <person name="Chen-Liaw A."/>
        </authorList>
    </citation>
    <scope>NUCLEOTIDE SEQUENCE</scope>
    <source>
        <strain evidence="6">1001217st1_A9_1001217B_191108</strain>
        <strain evidence="5">RTP21484st1_H11_RTP21484_190118</strain>
    </source>
</reference>
<evidence type="ECO:0000313" key="6">
    <source>
        <dbReference type="EMBL" id="MDB8738797.1"/>
    </source>
</evidence>
<dbReference type="EMBL" id="QRWQ01000005">
    <property type="protein sequence ID" value="RGT39723.1"/>
    <property type="molecule type" value="Genomic_DNA"/>
</dbReference>
<evidence type="ECO:0000313" key="13">
    <source>
        <dbReference type="EMBL" id="RGT39723.1"/>
    </source>
</evidence>
<evidence type="ECO:0000313" key="10">
    <source>
        <dbReference type="EMBL" id="NSI66367.1"/>
    </source>
</evidence>
<dbReference type="EMBL" id="QRTJ01000038">
    <property type="protein sequence ID" value="RGQ62081.1"/>
    <property type="molecule type" value="Genomic_DNA"/>
</dbReference>
<evidence type="ECO:0000313" key="25">
    <source>
        <dbReference type="Proteomes" id="UP000285697"/>
    </source>
</evidence>
<dbReference type="EMBL" id="QRIA01000001">
    <property type="protein sequence ID" value="RHG22583.1"/>
    <property type="molecule type" value="Genomic_DNA"/>
</dbReference>
<evidence type="ECO:0000313" key="19">
    <source>
        <dbReference type="Proteomes" id="UP000260808"/>
    </source>
</evidence>
<dbReference type="Gene3D" id="1.10.1660.10">
    <property type="match status" value="1"/>
</dbReference>
<dbReference type="Proteomes" id="UP001212160">
    <property type="component" value="Unassembled WGS sequence"/>
</dbReference>
<dbReference type="Proteomes" id="UP001297370">
    <property type="component" value="Unassembled WGS sequence"/>
</dbReference>
<dbReference type="SMART" id="SM00422">
    <property type="entry name" value="HTH_MERR"/>
    <property type="match status" value="1"/>
</dbReference>
<gene>
    <name evidence="17" type="ORF">DW142_03240</name>
    <name evidence="16" type="ORF">DW243_06500</name>
    <name evidence="15" type="ORF">DW270_01495</name>
    <name evidence="14" type="ORF">DW812_00125</name>
    <name evidence="13" type="ORF">DWX36_07610</name>
    <name evidence="12" type="ORF">DWY88_14525</name>
    <name evidence="18" type="ORF">DWZ50_08480</name>
    <name evidence="11" type="ORF">DXC31_01135</name>
    <name evidence="8" type="ORF">G4958_03370</name>
    <name evidence="10" type="ORF">G4981_13990</name>
    <name evidence="9" type="ORF">G4993_04800</name>
    <name evidence="4" type="ORF">LIQ08_02360</name>
    <name evidence="3" type="ORF">LIQ10_04150</name>
    <name evidence="7" type="ORF">O4N78_05900</name>
    <name evidence="6" type="ORF">PNU63_08420</name>
    <name evidence="5" type="ORF">PNW85_04505</name>
</gene>
<sequence length="134" mass="15743">MTIKEVSEKYQITQDTLRYYERIGMIPAVPRTSGGIRNYGEADLGWIELALCMRNAGLPVESMIEYVHLFQEGDETIPARLHLLLEQKEHLIEQQNKISQMLKRLEYKISRYEEAVQTGKLVWNEDKAEECRKR</sequence>
<dbReference type="EMBL" id="JAQMLA010000009">
    <property type="protein sequence ID" value="MDB8685939.1"/>
    <property type="molecule type" value="Genomic_DNA"/>
</dbReference>
<evidence type="ECO:0000313" key="7">
    <source>
        <dbReference type="EMBL" id="MDE1203111.1"/>
    </source>
</evidence>
<dbReference type="STRING" id="33038.GCA_900067245_02610"/>
<dbReference type="InterPro" id="IPR009061">
    <property type="entry name" value="DNA-bd_dom_put_sf"/>
</dbReference>
<protein>
    <submittedName>
        <fullName evidence="10">MerR family transcriptional regulator</fullName>
    </submittedName>
</protein>
<dbReference type="Proteomes" id="UP000286137">
    <property type="component" value="Unassembled WGS sequence"/>
</dbReference>
<evidence type="ECO:0000313" key="23">
    <source>
        <dbReference type="Proteomes" id="UP000284472"/>
    </source>
</evidence>
<evidence type="ECO:0000313" key="18">
    <source>
        <dbReference type="EMBL" id="RHM76675.1"/>
    </source>
</evidence>
<evidence type="ECO:0000313" key="21">
    <source>
        <dbReference type="Proteomes" id="UP000283981"/>
    </source>
</evidence>
<dbReference type="Proteomes" id="UP001296643">
    <property type="component" value="Unassembled WGS sequence"/>
</dbReference>
<name>A0A2N5NNT3_MEDGN</name>
<dbReference type="PROSITE" id="PS50937">
    <property type="entry name" value="HTH_MERR_2"/>
    <property type="match status" value="1"/>
</dbReference>
<dbReference type="EMBL" id="JAJBOM010000002">
    <property type="protein sequence ID" value="MCB5618011.1"/>
    <property type="molecule type" value="Genomic_DNA"/>
</dbReference>
<evidence type="ECO:0000313" key="8">
    <source>
        <dbReference type="EMBL" id="NSI18414.1"/>
    </source>
</evidence>
<dbReference type="Proteomes" id="UP001297422">
    <property type="component" value="Unassembled WGS sequence"/>
</dbReference>
<dbReference type="Proteomes" id="UP000283834">
    <property type="component" value="Unassembled WGS sequence"/>
</dbReference>
<evidence type="ECO:0000313" key="9">
    <source>
        <dbReference type="EMBL" id="NSI57719.1"/>
    </source>
</evidence>
<dbReference type="EMBL" id="QRQE01000017">
    <property type="protein sequence ID" value="RHM76675.1"/>
    <property type="molecule type" value="Genomic_DNA"/>
</dbReference>
<dbReference type="PANTHER" id="PTHR30204">
    <property type="entry name" value="REDOX-CYCLING DRUG-SENSING TRANSCRIPTIONAL ACTIVATOR SOXR"/>
    <property type="match status" value="1"/>
</dbReference>
<dbReference type="GO" id="GO:0003700">
    <property type="term" value="F:DNA-binding transcription factor activity"/>
    <property type="evidence" value="ECO:0007669"/>
    <property type="project" value="InterPro"/>
</dbReference>
<comment type="caution">
    <text evidence="10">The sequence shown here is derived from an EMBL/GenBank/DDBJ whole genome shotgun (WGS) entry which is preliminary data.</text>
</comment>
<evidence type="ECO:0000256" key="1">
    <source>
        <dbReference type="ARBA" id="ARBA00023125"/>
    </source>
</evidence>
<dbReference type="EMBL" id="JAAIRV010000006">
    <property type="protein sequence ID" value="NSI57719.1"/>
    <property type="molecule type" value="Genomic_DNA"/>
</dbReference>
<dbReference type="InterPro" id="IPR000551">
    <property type="entry name" value="MerR-type_HTH_dom"/>
</dbReference>
<dbReference type="EMBL" id="QRLN01000003">
    <property type="protein sequence ID" value="RHJ15246.1"/>
    <property type="molecule type" value="Genomic_DNA"/>
</dbReference>
<evidence type="ECO:0000259" key="2">
    <source>
        <dbReference type="PROSITE" id="PS50937"/>
    </source>
</evidence>
<evidence type="ECO:0000313" key="22">
    <source>
        <dbReference type="Proteomes" id="UP000283992"/>
    </source>
</evidence>
<evidence type="ECO:0000313" key="26">
    <source>
        <dbReference type="Proteomes" id="UP000286137"/>
    </source>
</evidence>
<dbReference type="EMBL" id="JAAIRM010000004">
    <property type="protein sequence ID" value="NSI18414.1"/>
    <property type="molecule type" value="Genomic_DNA"/>
</dbReference>
<dbReference type="CDD" id="cd01109">
    <property type="entry name" value="HTH_YyaN"/>
    <property type="match status" value="1"/>
</dbReference>
<evidence type="ECO:0000313" key="14">
    <source>
        <dbReference type="EMBL" id="RHD09195.1"/>
    </source>
</evidence>
<dbReference type="AlphaFoldDB" id="A0A2N5NNT3"/>
<reference evidence="19 20" key="1">
    <citation type="submission" date="2018-08" db="EMBL/GenBank/DDBJ databases">
        <title>A genome reference for cultivated species of the human gut microbiota.</title>
        <authorList>
            <person name="Zou Y."/>
            <person name="Xue W."/>
            <person name="Luo G."/>
        </authorList>
    </citation>
    <scope>NUCLEOTIDE SEQUENCE [LARGE SCALE GENOMIC DNA]</scope>
    <source>
        <strain evidence="13 20">AF19-16AC</strain>
        <strain evidence="12 26">AF27-4BH</strain>
        <strain evidence="18 24">AF33-12</strain>
        <strain evidence="17 22">AM12-54</strain>
        <strain evidence="16 21">AM21-18</strain>
        <strain evidence="15 25">AM22-7AC</strain>
        <strain evidence="14 23">AM32-6</strain>
        <strain evidence="11 19">TF01-20-2</strain>
    </source>
</reference>
<dbReference type="GO" id="GO:0003677">
    <property type="term" value="F:DNA binding"/>
    <property type="evidence" value="ECO:0007669"/>
    <property type="project" value="UniProtKB-KW"/>
</dbReference>
<reference evidence="3" key="4">
    <citation type="submission" date="2021-10" db="EMBL/GenBank/DDBJ databases">
        <title>Collection of gut derived symbiotic bacterial strains cultured from healthy donors.</title>
        <authorList>
            <person name="Lin H."/>
            <person name="Littmann E."/>
            <person name="Claire K."/>
            <person name="Pamer E."/>
        </authorList>
    </citation>
    <scope>NUCLEOTIDE SEQUENCE</scope>
    <source>
        <strain evidence="4">MSK.23.18</strain>
        <strain evidence="3">MSK.23.4</strain>
    </source>
</reference>
<reference evidence="10" key="2">
    <citation type="journal article" date="2020" name="Cell Host Microbe">
        <title>Functional and Genomic Variation between Human-Derived Isolates of Lachnospiraceae Reveals Inter- and Intra-Species Diversity.</title>
        <authorList>
            <person name="Sorbara M.T."/>
            <person name="Littmann E.R."/>
            <person name="Fontana E."/>
            <person name="Moody T.U."/>
            <person name="Kohout C.E."/>
            <person name="Gjonbalaj M."/>
            <person name="Eaton V."/>
            <person name="Seok R."/>
            <person name="Leiner I.M."/>
            <person name="Pamer E.G."/>
        </authorList>
    </citation>
    <scope>NUCLEOTIDE SEQUENCE</scope>
    <source>
        <strain evidence="10">MSK.11.9</strain>
        <strain evidence="9">MSK.15.32</strain>
        <strain evidence="8">MSK.22.53</strain>
    </source>
</reference>
<dbReference type="EMBL" id="JAJBNC010000005">
    <property type="protein sequence ID" value="MCB5492935.1"/>
    <property type="molecule type" value="Genomic_DNA"/>
</dbReference>
<proteinExistence type="predicted"/>
<evidence type="ECO:0000313" key="5">
    <source>
        <dbReference type="EMBL" id="MDB8685939.1"/>
    </source>
</evidence>
<evidence type="ECO:0000313" key="17">
    <source>
        <dbReference type="EMBL" id="RHJ15246.1"/>
    </source>
</evidence>
<dbReference type="Proteomes" id="UP000285697">
    <property type="component" value="Unassembled WGS sequence"/>
</dbReference>
<dbReference type="EMBL" id="QRIS01000009">
    <property type="protein sequence ID" value="RHG85231.1"/>
    <property type="molecule type" value="Genomic_DNA"/>
</dbReference>
<dbReference type="InterPro" id="IPR047057">
    <property type="entry name" value="MerR_fam"/>
</dbReference>
<evidence type="ECO:0000313" key="4">
    <source>
        <dbReference type="EMBL" id="MCB5618011.1"/>
    </source>
</evidence>
<dbReference type="PANTHER" id="PTHR30204:SF98">
    <property type="entry name" value="HTH-TYPE TRANSCRIPTIONAL REGULATOR ADHR"/>
    <property type="match status" value="1"/>
</dbReference>
<evidence type="ECO:0000313" key="27">
    <source>
        <dbReference type="Proteomes" id="UP001296581"/>
    </source>
</evidence>
<dbReference type="Proteomes" id="UP000283981">
    <property type="component" value="Unassembled WGS sequence"/>
</dbReference>
<dbReference type="EMBL" id="JAAIRY010000033">
    <property type="protein sequence ID" value="NSI66367.1"/>
    <property type="molecule type" value="Genomic_DNA"/>
</dbReference>
<feature type="domain" description="HTH merR-type" evidence="2">
    <location>
        <begin position="1"/>
        <end position="69"/>
    </location>
</feature>
<dbReference type="SUPFAM" id="SSF46955">
    <property type="entry name" value="Putative DNA-binding domain"/>
    <property type="match status" value="1"/>
</dbReference>
<dbReference type="EMBL" id="QSSX01000002">
    <property type="protein sequence ID" value="RGM25808.1"/>
    <property type="molecule type" value="Genomic_DNA"/>
</dbReference>
<dbReference type="Proteomes" id="UP001296581">
    <property type="component" value="Unassembled WGS sequence"/>
</dbReference>
<keyword evidence="1" id="KW-0238">DNA-binding</keyword>
<dbReference type="GeneID" id="57433616"/>
<accession>A0A2N5NNT3</accession>
<evidence type="ECO:0000313" key="15">
    <source>
        <dbReference type="EMBL" id="RHG22583.1"/>
    </source>
</evidence>
<organism evidence="10 27">
    <name type="scientific">Mediterraneibacter gnavus</name>
    <name type="common">Ruminococcus gnavus</name>
    <dbReference type="NCBI Taxonomy" id="33038"/>
    <lineage>
        <taxon>Bacteria</taxon>
        <taxon>Bacillati</taxon>
        <taxon>Bacillota</taxon>
        <taxon>Clostridia</taxon>
        <taxon>Lachnospirales</taxon>
        <taxon>Lachnospiraceae</taxon>
        <taxon>Mediterraneibacter</taxon>
    </lineage>
</organism>
<dbReference type="RefSeq" id="WP_004843624.1">
    <property type="nucleotide sequence ID" value="NZ_AP031446.1"/>
</dbReference>
<evidence type="ECO:0000313" key="20">
    <source>
        <dbReference type="Proteomes" id="UP000283834"/>
    </source>
</evidence>
<dbReference type="Proteomes" id="UP000260808">
    <property type="component" value="Unassembled WGS sequence"/>
</dbReference>
<evidence type="ECO:0000313" key="11">
    <source>
        <dbReference type="EMBL" id="RGM25808.1"/>
    </source>
</evidence>